<reference evidence="1" key="1">
    <citation type="submission" date="2019-10" db="EMBL/GenBank/DDBJ databases">
        <authorList>
            <consortium name="DOE Joint Genome Institute"/>
            <person name="Kuo A."/>
            <person name="Miyauchi S."/>
            <person name="Kiss E."/>
            <person name="Drula E."/>
            <person name="Kohler A."/>
            <person name="Sanchez-Garcia M."/>
            <person name="Andreopoulos B."/>
            <person name="Barry K.W."/>
            <person name="Bonito G."/>
            <person name="Buee M."/>
            <person name="Carver A."/>
            <person name="Chen C."/>
            <person name="Cichocki N."/>
            <person name="Clum A."/>
            <person name="Culley D."/>
            <person name="Crous P.W."/>
            <person name="Fauchery L."/>
            <person name="Girlanda M."/>
            <person name="Hayes R."/>
            <person name="Keri Z."/>
            <person name="Labutti K."/>
            <person name="Lipzen A."/>
            <person name="Lombard V."/>
            <person name="Magnuson J."/>
            <person name="Maillard F."/>
            <person name="Morin E."/>
            <person name="Murat C."/>
            <person name="Nolan M."/>
            <person name="Ohm R."/>
            <person name="Pangilinan J."/>
            <person name="Pereira M."/>
            <person name="Perotto S."/>
            <person name="Peter M."/>
            <person name="Riley R."/>
            <person name="Sitrit Y."/>
            <person name="Stielow B."/>
            <person name="Szollosi G."/>
            <person name="Zifcakova L."/>
            <person name="Stursova M."/>
            <person name="Spatafora J.W."/>
            <person name="Tedersoo L."/>
            <person name="Vaario L.-M."/>
            <person name="Yamada A."/>
            <person name="Yan M."/>
            <person name="Wang P."/>
            <person name="Xu J."/>
            <person name="Bruns T."/>
            <person name="Baldrian P."/>
            <person name="Vilgalys R."/>
            <person name="Henrissat B."/>
            <person name="Grigoriev I.V."/>
            <person name="Hibbett D."/>
            <person name="Nagy L.G."/>
            <person name="Martin F.M."/>
        </authorList>
    </citation>
    <scope>NUCLEOTIDE SEQUENCE</scope>
    <source>
        <strain evidence="1">P2</strain>
    </source>
</reference>
<reference evidence="1" key="2">
    <citation type="journal article" date="2020" name="Nat. Commun.">
        <title>Large-scale genome sequencing of mycorrhizal fungi provides insights into the early evolution of symbiotic traits.</title>
        <authorList>
            <person name="Miyauchi S."/>
            <person name="Kiss E."/>
            <person name="Kuo A."/>
            <person name="Drula E."/>
            <person name="Kohler A."/>
            <person name="Sanchez-Garcia M."/>
            <person name="Morin E."/>
            <person name="Andreopoulos B."/>
            <person name="Barry K.W."/>
            <person name="Bonito G."/>
            <person name="Buee M."/>
            <person name="Carver A."/>
            <person name="Chen C."/>
            <person name="Cichocki N."/>
            <person name="Clum A."/>
            <person name="Culley D."/>
            <person name="Crous P.W."/>
            <person name="Fauchery L."/>
            <person name="Girlanda M."/>
            <person name="Hayes R.D."/>
            <person name="Keri Z."/>
            <person name="LaButti K."/>
            <person name="Lipzen A."/>
            <person name="Lombard V."/>
            <person name="Magnuson J."/>
            <person name="Maillard F."/>
            <person name="Murat C."/>
            <person name="Nolan M."/>
            <person name="Ohm R.A."/>
            <person name="Pangilinan J."/>
            <person name="Pereira M.F."/>
            <person name="Perotto S."/>
            <person name="Peter M."/>
            <person name="Pfister S."/>
            <person name="Riley R."/>
            <person name="Sitrit Y."/>
            <person name="Stielow J.B."/>
            <person name="Szollosi G."/>
            <person name="Zifcakova L."/>
            <person name="Stursova M."/>
            <person name="Spatafora J.W."/>
            <person name="Tedersoo L."/>
            <person name="Vaario L.M."/>
            <person name="Yamada A."/>
            <person name="Yan M."/>
            <person name="Wang P."/>
            <person name="Xu J."/>
            <person name="Bruns T."/>
            <person name="Baldrian P."/>
            <person name="Vilgalys R."/>
            <person name="Dunand C."/>
            <person name="Henrissat B."/>
            <person name="Grigoriev I.V."/>
            <person name="Hibbett D."/>
            <person name="Nagy L.G."/>
            <person name="Martin F.M."/>
        </authorList>
    </citation>
    <scope>NUCLEOTIDE SEQUENCE</scope>
    <source>
        <strain evidence="1">P2</strain>
    </source>
</reference>
<dbReference type="EMBL" id="MU118007">
    <property type="protein sequence ID" value="KAF9648841.1"/>
    <property type="molecule type" value="Genomic_DNA"/>
</dbReference>
<gene>
    <name evidence="1" type="ORF">BDM02DRAFT_3114857</name>
</gene>
<keyword evidence="2" id="KW-1185">Reference proteome</keyword>
<evidence type="ECO:0000313" key="1">
    <source>
        <dbReference type="EMBL" id="KAF9648841.1"/>
    </source>
</evidence>
<comment type="caution">
    <text evidence="1">The sequence shown here is derived from an EMBL/GenBank/DDBJ whole genome shotgun (WGS) entry which is preliminary data.</text>
</comment>
<proteinExistence type="predicted"/>
<organism evidence="1 2">
    <name type="scientific">Thelephora ganbajun</name>
    <name type="common">Ganba fungus</name>
    <dbReference type="NCBI Taxonomy" id="370292"/>
    <lineage>
        <taxon>Eukaryota</taxon>
        <taxon>Fungi</taxon>
        <taxon>Dikarya</taxon>
        <taxon>Basidiomycota</taxon>
        <taxon>Agaricomycotina</taxon>
        <taxon>Agaricomycetes</taxon>
        <taxon>Thelephorales</taxon>
        <taxon>Thelephoraceae</taxon>
        <taxon>Thelephora</taxon>
    </lineage>
</organism>
<protein>
    <submittedName>
        <fullName evidence="1">Uncharacterized protein</fullName>
    </submittedName>
</protein>
<name>A0ACB6ZI64_THEGA</name>
<accession>A0ACB6ZI64</accession>
<sequence>MAAIPQKQNLCDYCHQKPKRANHDYCGKTCSQQAAVTNHTSAVAHHQPQIGPALCKQCNQKPRFQGFDFCGKNCATNWQLTHSGSSGNSNPPVKKSGGNAAGQMGPNTQIPGQPLGNTTQPLSYAQLQAVIPAVVAALQQGSNQPQQQKQPPTNASLNVSNVPVPPSNTSRQFTVVTTLAPNNPHPKLPQQKTNVNQNTNGMGGPGVPQNAHGPTSGINNHAVPNSGLSQLQTATPTTCRLTGCGKPVYMDATSNQVSEYCSKRHREEAVIIGQVKACVMCLKMPRSSTDHFCSKACREAALSQ</sequence>
<dbReference type="Proteomes" id="UP000886501">
    <property type="component" value="Unassembled WGS sequence"/>
</dbReference>
<evidence type="ECO:0000313" key="2">
    <source>
        <dbReference type="Proteomes" id="UP000886501"/>
    </source>
</evidence>